<protein>
    <submittedName>
        <fullName evidence="4">Similar to</fullName>
    </submittedName>
</protein>
<evidence type="ECO:0000256" key="1">
    <source>
        <dbReference type="SAM" id="MobiDB-lite"/>
    </source>
</evidence>
<sequence>MYNADNGHGHSPSGSAPTDRPPRAESNLPPQQEREQMEHVPGTSRRDALPSMSDLPDPQQPDEQDDWRDLLSMEVPIQPMQMPFLSYSDAMEWHRFEEAKFRGPTFDQLTPDRKSYFMLPADMRLFIARCPLGPMRKYLFNPFMTTIKNFLVSKLFDFNDNKPLYTHPPVSPPESSLPPIIKALGPPEVLDRDFPALARIKREMIANILHFMVTYCLDWLCEIVTIKCDRDGRVNYSYPIMDIRREDRCPRLDQGDYSDKSLASDESDHEQKGSRDYVRPSLGKDTPGTSHTGIPNKIAPANMSDLPDPRQPPENDMWSGMLEMAVNDPDLPVQYKTMIQCLVANNRDLRRVAASMQAQR</sequence>
<evidence type="ECO:0000313" key="2">
    <source>
        <dbReference type="EMBL" id="VDL75573.1"/>
    </source>
</evidence>
<proteinExistence type="predicted"/>
<evidence type="ECO:0000313" key="4">
    <source>
        <dbReference type="WBParaSite" id="NBR_0001198301-mRNA-1"/>
    </source>
</evidence>
<organism evidence="4">
    <name type="scientific">Nippostrongylus brasiliensis</name>
    <name type="common">Rat hookworm</name>
    <dbReference type="NCBI Taxonomy" id="27835"/>
    <lineage>
        <taxon>Eukaryota</taxon>
        <taxon>Metazoa</taxon>
        <taxon>Ecdysozoa</taxon>
        <taxon>Nematoda</taxon>
        <taxon>Chromadorea</taxon>
        <taxon>Rhabditida</taxon>
        <taxon>Rhabditina</taxon>
        <taxon>Rhabditomorpha</taxon>
        <taxon>Strongyloidea</taxon>
        <taxon>Heligmosomidae</taxon>
        <taxon>Nippostrongylus</taxon>
    </lineage>
</organism>
<gene>
    <name evidence="2" type="ORF">NBR_LOCUS11984</name>
</gene>
<feature type="region of interest" description="Disordered" evidence="1">
    <location>
        <begin position="1"/>
        <end position="65"/>
    </location>
</feature>
<keyword evidence="3" id="KW-1185">Reference proteome</keyword>
<dbReference type="AlphaFoldDB" id="A0A0N4Y770"/>
<feature type="compositionally biased region" description="Basic and acidic residues" evidence="1">
    <location>
        <begin position="32"/>
        <end position="48"/>
    </location>
</feature>
<evidence type="ECO:0000313" key="3">
    <source>
        <dbReference type="Proteomes" id="UP000271162"/>
    </source>
</evidence>
<dbReference type="Proteomes" id="UP000271162">
    <property type="component" value="Unassembled WGS sequence"/>
</dbReference>
<feature type="compositionally biased region" description="Basic and acidic residues" evidence="1">
    <location>
        <begin position="269"/>
        <end position="278"/>
    </location>
</feature>
<feature type="region of interest" description="Disordered" evidence="1">
    <location>
        <begin position="250"/>
        <end position="317"/>
    </location>
</feature>
<dbReference type="STRING" id="27835.A0A0N4Y770"/>
<accession>A0A0N4Y770</accession>
<dbReference type="WBParaSite" id="NBR_0001198301-mRNA-1">
    <property type="protein sequence ID" value="NBR_0001198301-mRNA-1"/>
    <property type="gene ID" value="NBR_0001198301"/>
</dbReference>
<name>A0A0N4Y770_NIPBR</name>
<reference evidence="2 3" key="2">
    <citation type="submission" date="2018-11" db="EMBL/GenBank/DDBJ databases">
        <authorList>
            <consortium name="Pathogen Informatics"/>
        </authorList>
    </citation>
    <scope>NUCLEOTIDE SEQUENCE [LARGE SCALE GENOMIC DNA]</scope>
</reference>
<dbReference type="EMBL" id="UYSL01020645">
    <property type="protein sequence ID" value="VDL75573.1"/>
    <property type="molecule type" value="Genomic_DNA"/>
</dbReference>
<reference evidence="4" key="1">
    <citation type="submission" date="2017-02" db="UniProtKB">
        <authorList>
            <consortium name="WormBaseParasite"/>
        </authorList>
    </citation>
    <scope>IDENTIFICATION</scope>
</reference>
<feature type="compositionally biased region" description="Basic and acidic residues" evidence="1">
    <location>
        <begin position="250"/>
        <end position="263"/>
    </location>
</feature>